<dbReference type="Proteomes" id="UP000176409">
    <property type="component" value="Unassembled WGS sequence"/>
</dbReference>
<feature type="transmembrane region" description="Helical" evidence="1">
    <location>
        <begin position="277"/>
        <end position="297"/>
    </location>
</feature>
<evidence type="ECO:0008006" key="4">
    <source>
        <dbReference type="Google" id="ProtNLM"/>
    </source>
</evidence>
<proteinExistence type="predicted"/>
<organism evidence="2 3">
    <name type="scientific">Candidatus Gottesmanbacteria bacterium RIFCSPLOWO2_01_FULL_49_10</name>
    <dbReference type="NCBI Taxonomy" id="1798396"/>
    <lineage>
        <taxon>Bacteria</taxon>
        <taxon>Candidatus Gottesmaniibacteriota</taxon>
    </lineage>
</organism>
<feature type="transmembrane region" description="Helical" evidence="1">
    <location>
        <begin position="220"/>
        <end position="235"/>
    </location>
</feature>
<keyword evidence="1" id="KW-1133">Transmembrane helix</keyword>
<accession>A0A1F6AXB1</accession>
<evidence type="ECO:0000256" key="1">
    <source>
        <dbReference type="SAM" id="Phobius"/>
    </source>
</evidence>
<feature type="transmembrane region" description="Helical" evidence="1">
    <location>
        <begin position="317"/>
        <end position="333"/>
    </location>
</feature>
<evidence type="ECO:0000313" key="2">
    <source>
        <dbReference type="EMBL" id="OGG29132.1"/>
    </source>
</evidence>
<feature type="transmembrane region" description="Helical" evidence="1">
    <location>
        <begin position="141"/>
        <end position="162"/>
    </location>
</feature>
<keyword evidence="1" id="KW-0812">Transmembrane</keyword>
<dbReference type="STRING" id="1798396.A2973_00850"/>
<protein>
    <recommendedName>
        <fullName evidence="4">Glycosyltransferase RgtA/B/C/D-like domain-containing protein</fullName>
    </recommendedName>
</protein>
<feature type="transmembrane region" description="Helical" evidence="1">
    <location>
        <begin position="345"/>
        <end position="364"/>
    </location>
</feature>
<keyword evidence="1" id="KW-0472">Membrane</keyword>
<name>A0A1F6AXB1_9BACT</name>
<feature type="transmembrane region" description="Helical" evidence="1">
    <location>
        <begin position="64"/>
        <end position="84"/>
    </location>
</feature>
<dbReference type="AlphaFoldDB" id="A0A1F6AXB1"/>
<feature type="transmembrane region" description="Helical" evidence="1">
    <location>
        <begin position="241"/>
        <end position="265"/>
    </location>
</feature>
<feature type="transmembrane region" description="Helical" evidence="1">
    <location>
        <begin position="30"/>
        <end position="52"/>
    </location>
</feature>
<feature type="transmembrane region" description="Helical" evidence="1">
    <location>
        <begin position="174"/>
        <end position="190"/>
    </location>
</feature>
<gene>
    <name evidence="2" type="ORF">A2973_00850</name>
</gene>
<sequence>MLGIDTVLLLAFSLPWPLKYRIFPMEGTPYIFFGVYFALLFAYIALDVGWIRTRTLQGRWRAKLTVLIAVIVIAAGGPLVTAIVDRSQVAPVFGVHDIILQLEAAMRYLIDGINPYRATYFGTHMEAWRYAELGRDAVNPALYHFVMPPWYLLFSFFFYPFVKIFGFFDGRLPLLFTFFGTLTLLAVWIKDYQKKILALIIVAFHPVMFDYLLEGRSDHFAFFWLLFALFLWQRKKIVLAAAVYALALLSKQTIWLSLPFVFLYVWKDVMRQSVTRIVLVISALLGTLALVLGPFLVWDARSYWESTVVFLQGTTPVSYPVAGYGWGMVLYQLGVIKDIHAYYPFVYWQAAIGIPTLWFLIRWFQAKISAGRLLISYGVFLFVFWYFSRYFHNSHLGYISLVLGTGYLVDDAT</sequence>
<feature type="transmembrane region" description="Helical" evidence="1">
    <location>
        <begin position="370"/>
        <end position="387"/>
    </location>
</feature>
<reference evidence="2 3" key="1">
    <citation type="journal article" date="2016" name="Nat. Commun.">
        <title>Thousands of microbial genomes shed light on interconnected biogeochemical processes in an aquifer system.</title>
        <authorList>
            <person name="Anantharaman K."/>
            <person name="Brown C.T."/>
            <person name="Hug L.A."/>
            <person name="Sharon I."/>
            <person name="Castelle C.J."/>
            <person name="Probst A.J."/>
            <person name="Thomas B.C."/>
            <person name="Singh A."/>
            <person name="Wilkins M.J."/>
            <person name="Karaoz U."/>
            <person name="Brodie E.L."/>
            <person name="Williams K.H."/>
            <person name="Hubbard S.S."/>
            <person name="Banfield J.F."/>
        </authorList>
    </citation>
    <scope>NUCLEOTIDE SEQUENCE [LARGE SCALE GENOMIC DNA]</scope>
</reference>
<evidence type="ECO:0000313" key="3">
    <source>
        <dbReference type="Proteomes" id="UP000176409"/>
    </source>
</evidence>
<dbReference type="EMBL" id="MFJZ01000058">
    <property type="protein sequence ID" value="OGG29132.1"/>
    <property type="molecule type" value="Genomic_DNA"/>
</dbReference>
<comment type="caution">
    <text evidence="2">The sequence shown here is derived from an EMBL/GenBank/DDBJ whole genome shotgun (WGS) entry which is preliminary data.</text>
</comment>